<evidence type="ECO:0000313" key="2">
    <source>
        <dbReference type="Proteomes" id="UP001056120"/>
    </source>
</evidence>
<organism evidence="1 2">
    <name type="scientific">Smallanthus sonchifolius</name>
    <dbReference type="NCBI Taxonomy" id="185202"/>
    <lineage>
        <taxon>Eukaryota</taxon>
        <taxon>Viridiplantae</taxon>
        <taxon>Streptophyta</taxon>
        <taxon>Embryophyta</taxon>
        <taxon>Tracheophyta</taxon>
        <taxon>Spermatophyta</taxon>
        <taxon>Magnoliopsida</taxon>
        <taxon>eudicotyledons</taxon>
        <taxon>Gunneridae</taxon>
        <taxon>Pentapetalae</taxon>
        <taxon>asterids</taxon>
        <taxon>campanulids</taxon>
        <taxon>Asterales</taxon>
        <taxon>Asteraceae</taxon>
        <taxon>Asteroideae</taxon>
        <taxon>Heliantheae alliance</taxon>
        <taxon>Millerieae</taxon>
        <taxon>Smallanthus</taxon>
    </lineage>
</organism>
<dbReference type="Proteomes" id="UP001056120">
    <property type="component" value="Linkage Group LG12"/>
</dbReference>
<reference evidence="2" key="1">
    <citation type="journal article" date="2022" name="Mol. Ecol. Resour.">
        <title>The genomes of chicory, endive, great burdock and yacon provide insights into Asteraceae palaeo-polyploidization history and plant inulin production.</title>
        <authorList>
            <person name="Fan W."/>
            <person name="Wang S."/>
            <person name="Wang H."/>
            <person name="Wang A."/>
            <person name="Jiang F."/>
            <person name="Liu H."/>
            <person name="Zhao H."/>
            <person name="Xu D."/>
            <person name="Zhang Y."/>
        </authorList>
    </citation>
    <scope>NUCLEOTIDE SEQUENCE [LARGE SCALE GENOMIC DNA]</scope>
    <source>
        <strain evidence="2">cv. Yunnan</strain>
    </source>
</reference>
<protein>
    <submittedName>
        <fullName evidence="1">Uncharacterized protein</fullName>
    </submittedName>
</protein>
<proteinExistence type="predicted"/>
<keyword evidence="2" id="KW-1185">Reference proteome</keyword>
<name>A0ACB9HFY7_9ASTR</name>
<dbReference type="EMBL" id="CM042029">
    <property type="protein sequence ID" value="KAI3794662.1"/>
    <property type="molecule type" value="Genomic_DNA"/>
</dbReference>
<evidence type="ECO:0000313" key="1">
    <source>
        <dbReference type="EMBL" id="KAI3794662.1"/>
    </source>
</evidence>
<comment type="caution">
    <text evidence="1">The sequence shown here is derived from an EMBL/GenBank/DDBJ whole genome shotgun (WGS) entry which is preliminary data.</text>
</comment>
<sequence>MSKRDGRPRSSPSTISDTVAYSTEKREVTQVNAAERRKFRKLNLDSLKSKIMSTSLSTQKNLSSSNPSISKGHDRENVTHSRIRITNSRRPLNDITIDDEIVIQDTIKDPFAGVSKGHRLKKTNGKTSYMLCCGYGKVELPDLKDAKPSYQNMFRALDSKSKFFLKNIRRYNSMFSFTSMGGKIDSSINRGKAPFIFRLSGQNFHTMGSLLPQDGSKPKFSLLYIYDTDNEVSNRQPLFRQQDGRTYNLPSASEVAALIVGDIGDCIENRDIIVETQTGNLKRISELHPCYLPLQYPLLFPYEFFSYQVQDRVKNFSLILNSRRLFQQFLVDAYTMIESERLFYIRNQQKVLRCESYENLRKFKNNGDEDISNIGQRVILPSSFTGGARYMMQNYLDVISLCKWYGYPDFFITITCNPKWPEIKRFLKDTNINPEDRPDVLCRLFKVKLDSIIRDLKDYSLLGIVSAVVYNVEFQKRGLPHAHICLFMHVDHKLHSLDHIDKYISAEIHDKNEDPHLYSLVSDFMMHGPCGNDNPKCPCMVDRKYSKNFPKKFSSHTSTDSNGFPLYRRRDSGLFVEKSGVKLDNRSVVAYNKQLLKRYQAHINVEWCNQAGSIKYLFKYINKGPDRATIAIVETDKEDDQEHGKDEIKEFYDCRYISACEASWRIFAYEVHYRNPSVIRLPFHLPGQQQVVYGADDDIDNVLNKPSVASSMFLSWLKCNESDDVARKLSYVEFPTKFVWKIDERCWARRKQGFSIGRIHSVSPSLDEAYFLRILLNKVKGPTSFEDIKTVNGVVFPTFRDACYALGLLDDDTEYVEAIKEASHSGSGYYLRTLFATMLLSNTLSRPDFVWNNTWEYLADDILYKQQRILKLPDLSLTDDQIKNLTLFEIEKYLLRNNSSLRTFTSMPYPDNELVSSSNNRLISEELSYDVVNVGTEFQNLLHSLTNEQRIVFDEIIGAVEGKKGGVFFVYGYGGIGKTFLWRTLSTTIRSKGQIVLNVASSGIASLLLTGGRTTHSRFHIPLNLTEDSLCHIRPDSDVANLLK</sequence>
<reference evidence="1 2" key="2">
    <citation type="journal article" date="2022" name="Mol. Ecol. Resour.">
        <title>The genomes of chicory, endive, great burdock and yacon provide insights into Asteraceae paleo-polyploidization history and plant inulin production.</title>
        <authorList>
            <person name="Fan W."/>
            <person name="Wang S."/>
            <person name="Wang H."/>
            <person name="Wang A."/>
            <person name="Jiang F."/>
            <person name="Liu H."/>
            <person name="Zhao H."/>
            <person name="Xu D."/>
            <person name="Zhang Y."/>
        </authorList>
    </citation>
    <scope>NUCLEOTIDE SEQUENCE [LARGE SCALE GENOMIC DNA]</scope>
    <source>
        <strain evidence="2">cv. Yunnan</strain>
        <tissue evidence="1">Leaves</tissue>
    </source>
</reference>
<gene>
    <name evidence="1" type="ORF">L1987_37295</name>
</gene>
<accession>A0ACB9HFY7</accession>